<dbReference type="OrthoDB" id="9802264at2"/>
<dbReference type="GO" id="GO:0140359">
    <property type="term" value="F:ABC-type transporter activity"/>
    <property type="evidence" value="ECO:0007669"/>
    <property type="project" value="UniProtKB-ARBA"/>
</dbReference>
<evidence type="ECO:0000256" key="1">
    <source>
        <dbReference type="ARBA" id="ARBA00005417"/>
    </source>
</evidence>
<evidence type="ECO:0000256" key="4">
    <source>
        <dbReference type="ARBA" id="ARBA00022840"/>
    </source>
</evidence>
<dbReference type="PROSITE" id="PS50893">
    <property type="entry name" value="ABC_TRANSPORTER_2"/>
    <property type="match status" value="1"/>
</dbReference>
<protein>
    <submittedName>
        <fullName evidence="6">ATP-binding cassette domain-containing protein</fullName>
    </submittedName>
</protein>
<dbReference type="GO" id="GO:0055052">
    <property type="term" value="C:ATP-binding cassette (ABC) transporter complex, substrate-binding subunit-containing"/>
    <property type="evidence" value="ECO:0007669"/>
    <property type="project" value="TreeGrafter"/>
</dbReference>
<dbReference type="Gene3D" id="2.40.50.100">
    <property type="match status" value="1"/>
</dbReference>
<evidence type="ECO:0000259" key="5">
    <source>
        <dbReference type="PROSITE" id="PS50893"/>
    </source>
</evidence>
<dbReference type="FunFam" id="3.40.50.300:FF:000042">
    <property type="entry name" value="Maltose/maltodextrin ABC transporter, ATP-binding protein"/>
    <property type="match status" value="1"/>
</dbReference>
<reference evidence="6 7" key="1">
    <citation type="submission" date="2019-11" db="EMBL/GenBank/DDBJ databases">
        <authorList>
            <person name="Dong K."/>
        </authorList>
    </citation>
    <scope>NUCLEOTIDE SEQUENCE [LARGE SCALE GENOMIC DNA]</scope>
    <source>
        <strain evidence="6 7">NBRC 112902</strain>
    </source>
</reference>
<name>A0A844HS75_9RHOB</name>
<dbReference type="Proteomes" id="UP000449846">
    <property type="component" value="Unassembled WGS sequence"/>
</dbReference>
<dbReference type="InterPro" id="IPR008995">
    <property type="entry name" value="Mo/tungstate-bd_C_term_dom"/>
</dbReference>
<dbReference type="Pfam" id="PF00005">
    <property type="entry name" value="ABC_tran"/>
    <property type="match status" value="1"/>
</dbReference>
<keyword evidence="4 6" id="KW-0067">ATP-binding</keyword>
<proteinExistence type="inferred from homology"/>
<gene>
    <name evidence="6" type="ORF">GL300_22280</name>
</gene>
<organism evidence="6 7">
    <name type="scientific">Paracoccus litorisediminis</name>
    <dbReference type="NCBI Taxonomy" id="2006130"/>
    <lineage>
        <taxon>Bacteria</taxon>
        <taxon>Pseudomonadati</taxon>
        <taxon>Pseudomonadota</taxon>
        <taxon>Alphaproteobacteria</taxon>
        <taxon>Rhodobacterales</taxon>
        <taxon>Paracoccaceae</taxon>
        <taxon>Paracoccus</taxon>
    </lineage>
</organism>
<comment type="caution">
    <text evidence="6">The sequence shown here is derived from an EMBL/GenBank/DDBJ whole genome shotgun (WGS) entry which is preliminary data.</text>
</comment>
<dbReference type="AlphaFoldDB" id="A0A844HS75"/>
<dbReference type="SUPFAM" id="SSF52540">
    <property type="entry name" value="P-loop containing nucleoside triphosphate hydrolases"/>
    <property type="match status" value="1"/>
</dbReference>
<feature type="domain" description="ABC transporter" evidence="5">
    <location>
        <begin position="4"/>
        <end position="241"/>
    </location>
</feature>
<dbReference type="PROSITE" id="PS00211">
    <property type="entry name" value="ABC_TRANSPORTER_1"/>
    <property type="match status" value="1"/>
</dbReference>
<dbReference type="SUPFAM" id="SSF50331">
    <property type="entry name" value="MOP-like"/>
    <property type="match status" value="1"/>
</dbReference>
<dbReference type="InterPro" id="IPR003593">
    <property type="entry name" value="AAA+_ATPase"/>
</dbReference>
<comment type="similarity">
    <text evidence="1">Belongs to the ABC transporter superfamily.</text>
</comment>
<dbReference type="RefSeq" id="WP_155041878.1">
    <property type="nucleotide sequence ID" value="NZ_JBHGCD010000026.1"/>
</dbReference>
<keyword evidence="3" id="KW-0547">Nucleotide-binding</keyword>
<evidence type="ECO:0000313" key="6">
    <source>
        <dbReference type="EMBL" id="MTH61928.1"/>
    </source>
</evidence>
<accession>A0A844HS75</accession>
<keyword evidence="7" id="KW-1185">Reference proteome</keyword>
<sequence>MPGIHLSQLTKRYARGEAVVRGVSLTVEDGDFMCLLGPSGCGKTTILRMIAGLEQVSGGEIAIGGRYVDSAARGLFVPAEKRGLGLVFQSYALWPHMTVARNIDFGLRLAKLPTAEREARLVRVMERLRIAGLAERYPGQLSGGQQQRVALARALAVNPGVLLLDEPLSNLDATLRLQMREELSRLHREFGTTIVFVTHDQWEAMTLATRIAVMNGGEVQQVGSPDQIYGQPANRFVAGFIGSPPINMIATGTALADALAGLLGTALPRAAAIGLRPEGIMPMAEPGPGRIALDLRAVLPTGGGWIMELLHASVEGPTLLHAMTHQPPPWRAGQRLHAELRPEALHLFDATGQRIPADGQTPRADRPLAFTSLFRN</sequence>
<dbReference type="InterPro" id="IPR017871">
    <property type="entry name" value="ABC_transporter-like_CS"/>
</dbReference>
<dbReference type="InterPro" id="IPR027417">
    <property type="entry name" value="P-loop_NTPase"/>
</dbReference>
<dbReference type="InterPro" id="IPR003439">
    <property type="entry name" value="ABC_transporter-like_ATP-bd"/>
</dbReference>
<evidence type="ECO:0000313" key="7">
    <source>
        <dbReference type="Proteomes" id="UP000449846"/>
    </source>
</evidence>
<dbReference type="InterPro" id="IPR047641">
    <property type="entry name" value="ABC_transpr_MalK/UgpC-like"/>
</dbReference>
<evidence type="ECO:0000256" key="3">
    <source>
        <dbReference type="ARBA" id="ARBA00022741"/>
    </source>
</evidence>
<evidence type="ECO:0000256" key="2">
    <source>
        <dbReference type="ARBA" id="ARBA00022448"/>
    </source>
</evidence>
<dbReference type="Gene3D" id="3.40.50.300">
    <property type="entry name" value="P-loop containing nucleotide triphosphate hydrolases"/>
    <property type="match status" value="1"/>
</dbReference>
<keyword evidence="2" id="KW-0813">Transport</keyword>
<dbReference type="PANTHER" id="PTHR43875">
    <property type="entry name" value="MALTODEXTRIN IMPORT ATP-BINDING PROTEIN MSMX"/>
    <property type="match status" value="1"/>
</dbReference>
<dbReference type="GO" id="GO:0005524">
    <property type="term" value="F:ATP binding"/>
    <property type="evidence" value="ECO:0007669"/>
    <property type="project" value="UniProtKB-KW"/>
</dbReference>
<dbReference type="EMBL" id="WMIG01000022">
    <property type="protein sequence ID" value="MTH61928.1"/>
    <property type="molecule type" value="Genomic_DNA"/>
</dbReference>
<dbReference type="PANTHER" id="PTHR43875:SF1">
    <property type="entry name" value="OSMOPROTECTIVE COMPOUNDS UPTAKE ATP-BINDING PROTEIN GGTA"/>
    <property type="match status" value="1"/>
</dbReference>
<dbReference type="SMART" id="SM00382">
    <property type="entry name" value="AAA"/>
    <property type="match status" value="1"/>
</dbReference>
<dbReference type="GO" id="GO:0016887">
    <property type="term" value="F:ATP hydrolysis activity"/>
    <property type="evidence" value="ECO:0007669"/>
    <property type="project" value="InterPro"/>
</dbReference>